<evidence type="ECO:0000256" key="1">
    <source>
        <dbReference type="ARBA" id="ARBA00005067"/>
    </source>
</evidence>
<accession>A0A271J0D7</accession>
<dbReference type="Pfam" id="PF02153">
    <property type="entry name" value="PDH_N"/>
    <property type="match status" value="1"/>
</dbReference>
<dbReference type="InterPro" id="IPR003099">
    <property type="entry name" value="Prephen_DH"/>
</dbReference>
<dbReference type="OrthoDB" id="9802008at2"/>
<feature type="domain" description="ACT" evidence="10">
    <location>
        <begin position="295"/>
        <end position="367"/>
    </location>
</feature>
<gene>
    <name evidence="11" type="ORF">BSZ37_10440</name>
</gene>
<evidence type="ECO:0000256" key="3">
    <source>
        <dbReference type="ARBA" id="ARBA00016891"/>
    </source>
</evidence>
<dbReference type="InterPro" id="IPR008927">
    <property type="entry name" value="6-PGluconate_DH-like_C_sf"/>
</dbReference>
<feature type="domain" description="Prephenate/arogenate dehydrogenase" evidence="9">
    <location>
        <begin position="6"/>
        <end position="290"/>
    </location>
</feature>
<dbReference type="PANTHER" id="PTHR21363:SF0">
    <property type="entry name" value="PREPHENATE DEHYDROGENASE [NADP(+)]"/>
    <property type="match status" value="1"/>
</dbReference>
<dbReference type="SUPFAM" id="SSF55021">
    <property type="entry name" value="ACT-like"/>
    <property type="match status" value="1"/>
</dbReference>
<dbReference type="EC" id="1.3.1.12" evidence="2"/>
<evidence type="ECO:0000256" key="4">
    <source>
        <dbReference type="ARBA" id="ARBA00022498"/>
    </source>
</evidence>
<dbReference type="GO" id="GO:0070403">
    <property type="term" value="F:NAD+ binding"/>
    <property type="evidence" value="ECO:0007669"/>
    <property type="project" value="InterPro"/>
</dbReference>
<dbReference type="GO" id="GO:0006571">
    <property type="term" value="P:tyrosine biosynthetic process"/>
    <property type="evidence" value="ECO:0007669"/>
    <property type="project" value="UniProtKB-UniPathway"/>
</dbReference>
<dbReference type="SUPFAM" id="SSF48179">
    <property type="entry name" value="6-phosphogluconate dehydrogenase C-terminal domain-like"/>
    <property type="match status" value="1"/>
</dbReference>
<dbReference type="InterPro" id="IPR046825">
    <property type="entry name" value="PDH_C"/>
</dbReference>
<keyword evidence="5" id="KW-0560">Oxidoreductase</keyword>
<evidence type="ECO:0000256" key="2">
    <source>
        <dbReference type="ARBA" id="ARBA00012068"/>
    </source>
</evidence>
<dbReference type="EMBL" id="MQWD01000001">
    <property type="protein sequence ID" value="PAP76820.1"/>
    <property type="molecule type" value="Genomic_DNA"/>
</dbReference>
<dbReference type="Pfam" id="PF20463">
    <property type="entry name" value="PDH_C"/>
    <property type="match status" value="1"/>
</dbReference>
<dbReference type="PROSITE" id="PS51671">
    <property type="entry name" value="ACT"/>
    <property type="match status" value="1"/>
</dbReference>
<keyword evidence="6" id="KW-0520">NAD</keyword>
<dbReference type="UniPathway" id="UPA00122">
    <property type="reaction ID" value="UER00961"/>
</dbReference>
<proteinExistence type="predicted"/>
<comment type="pathway">
    <text evidence="1">Amino-acid biosynthesis; L-tyrosine biosynthesis; (4-hydroxyphenyl)pyruvate from prephenate (NAD(+) route): step 1/1.</text>
</comment>
<dbReference type="InterPro" id="IPR036291">
    <property type="entry name" value="NAD(P)-bd_dom_sf"/>
</dbReference>
<name>A0A271J0D7_9BACT</name>
<protein>
    <recommendedName>
        <fullName evidence="3">Prephenate dehydrogenase</fullName>
        <ecNumber evidence="2">1.3.1.12</ecNumber>
    </recommendedName>
</protein>
<comment type="catalytic activity">
    <reaction evidence="8">
        <text>prephenate + NAD(+) = 3-(4-hydroxyphenyl)pyruvate + CO2 + NADH</text>
        <dbReference type="Rhea" id="RHEA:13869"/>
        <dbReference type="ChEBI" id="CHEBI:16526"/>
        <dbReference type="ChEBI" id="CHEBI:29934"/>
        <dbReference type="ChEBI" id="CHEBI:36242"/>
        <dbReference type="ChEBI" id="CHEBI:57540"/>
        <dbReference type="ChEBI" id="CHEBI:57945"/>
        <dbReference type="EC" id="1.3.1.12"/>
    </reaction>
</comment>
<keyword evidence="7" id="KW-0028">Amino-acid biosynthesis</keyword>
<dbReference type="GO" id="GO:0008977">
    <property type="term" value="F:prephenate dehydrogenase (NAD+) activity"/>
    <property type="evidence" value="ECO:0007669"/>
    <property type="project" value="UniProtKB-EC"/>
</dbReference>
<dbReference type="SUPFAM" id="SSF51735">
    <property type="entry name" value="NAD(P)-binding Rossmann-fold domains"/>
    <property type="match status" value="1"/>
</dbReference>
<keyword evidence="12" id="KW-1185">Reference proteome</keyword>
<dbReference type="PANTHER" id="PTHR21363">
    <property type="entry name" value="PREPHENATE DEHYDROGENASE"/>
    <property type="match status" value="1"/>
</dbReference>
<dbReference type="Gene3D" id="3.40.50.720">
    <property type="entry name" value="NAD(P)-binding Rossmann-like Domain"/>
    <property type="match status" value="1"/>
</dbReference>
<evidence type="ECO:0000259" key="9">
    <source>
        <dbReference type="PROSITE" id="PS51176"/>
    </source>
</evidence>
<dbReference type="InterPro" id="IPR002912">
    <property type="entry name" value="ACT_dom"/>
</dbReference>
<dbReference type="InterPro" id="IPR046826">
    <property type="entry name" value="PDH_N"/>
</dbReference>
<dbReference type="Gene3D" id="3.30.70.260">
    <property type="match status" value="1"/>
</dbReference>
<evidence type="ECO:0000256" key="5">
    <source>
        <dbReference type="ARBA" id="ARBA00023002"/>
    </source>
</evidence>
<dbReference type="Proteomes" id="UP000216339">
    <property type="component" value="Unassembled WGS sequence"/>
</dbReference>
<dbReference type="GO" id="GO:0004665">
    <property type="term" value="F:prephenate dehydrogenase (NADP+) activity"/>
    <property type="evidence" value="ECO:0007669"/>
    <property type="project" value="InterPro"/>
</dbReference>
<dbReference type="RefSeq" id="WP_095510489.1">
    <property type="nucleotide sequence ID" value="NZ_MQWD01000001.1"/>
</dbReference>
<dbReference type="InterPro" id="IPR050812">
    <property type="entry name" value="Preph/Arog_dehydrog"/>
</dbReference>
<evidence type="ECO:0000313" key="12">
    <source>
        <dbReference type="Proteomes" id="UP000216339"/>
    </source>
</evidence>
<evidence type="ECO:0000259" key="10">
    <source>
        <dbReference type="PROSITE" id="PS51671"/>
    </source>
</evidence>
<sequence length="367" mass="37242">MPPGPQTVAIVGTGLIGASLGLALRRRAPETAVLGADADAAHAAEALRLGALTGTGSTAEVLASADLAVLATPLDALPALMELAAAHVRPGALVTDVGSVKGAVLDAARVLPQTVRFVGGHPMAGAAVGGPEHADPLLFENAVWALCPSPGLGDLAESAPEALWMVETAGARPVVLDADRHDLVAATISHLPQLLAVALVETAAETGADALGLAAGGFRDMTRIAGSPFSMWGPILRDNRTAVADVLASFGDRVGALRRSILDDPTALASAFEHAGQTRAALPSSSKGFLAPLADVVVWADDRPGFLHGLTGTVAAAGLNLKDAELLRVRAGEVGTFRFGFETAADADRAVEALTEAGYRAERRGEG</sequence>
<keyword evidence="4" id="KW-0827">Tyrosine biosynthesis</keyword>
<evidence type="ECO:0000256" key="8">
    <source>
        <dbReference type="ARBA" id="ARBA00049260"/>
    </source>
</evidence>
<evidence type="ECO:0000256" key="6">
    <source>
        <dbReference type="ARBA" id="ARBA00023027"/>
    </source>
</evidence>
<comment type="caution">
    <text evidence="11">The sequence shown here is derived from an EMBL/GenBank/DDBJ whole genome shotgun (WGS) entry which is preliminary data.</text>
</comment>
<dbReference type="PROSITE" id="PS51176">
    <property type="entry name" value="PDH_ADH"/>
    <property type="match status" value="1"/>
</dbReference>
<dbReference type="Gene3D" id="1.10.3660.10">
    <property type="entry name" value="6-phosphogluconate dehydrogenase C-terminal like domain"/>
    <property type="match status" value="1"/>
</dbReference>
<keyword evidence="7" id="KW-0057">Aromatic amino acid biosynthesis</keyword>
<organism evidence="11 12">
    <name type="scientific">Rubrivirga marina</name>
    <dbReference type="NCBI Taxonomy" id="1196024"/>
    <lineage>
        <taxon>Bacteria</taxon>
        <taxon>Pseudomonadati</taxon>
        <taxon>Rhodothermota</taxon>
        <taxon>Rhodothermia</taxon>
        <taxon>Rhodothermales</taxon>
        <taxon>Rubricoccaceae</taxon>
        <taxon>Rubrivirga</taxon>
    </lineage>
</organism>
<dbReference type="AlphaFoldDB" id="A0A271J0D7"/>
<evidence type="ECO:0000256" key="7">
    <source>
        <dbReference type="ARBA" id="ARBA00023141"/>
    </source>
</evidence>
<reference evidence="11 12" key="1">
    <citation type="submission" date="2016-11" db="EMBL/GenBank/DDBJ databases">
        <title>Study of marine rhodopsin-containing bacteria.</title>
        <authorList>
            <person name="Yoshizawa S."/>
            <person name="Kumagai Y."/>
            <person name="Kogure K."/>
        </authorList>
    </citation>
    <scope>NUCLEOTIDE SEQUENCE [LARGE SCALE GENOMIC DNA]</scope>
    <source>
        <strain evidence="11 12">SAORIC-28</strain>
    </source>
</reference>
<evidence type="ECO:0000313" key="11">
    <source>
        <dbReference type="EMBL" id="PAP76820.1"/>
    </source>
</evidence>
<dbReference type="InterPro" id="IPR045865">
    <property type="entry name" value="ACT-like_dom_sf"/>
</dbReference>